<dbReference type="PROSITE" id="PS51371">
    <property type="entry name" value="CBS"/>
    <property type="match status" value="2"/>
</dbReference>
<dbReference type="CDD" id="cd06426">
    <property type="entry name" value="NTP_transferase_like_2"/>
    <property type="match status" value="1"/>
</dbReference>
<dbReference type="InterPro" id="IPR005835">
    <property type="entry name" value="NTP_transferase_dom"/>
</dbReference>
<evidence type="ECO:0000313" key="3">
    <source>
        <dbReference type="EMBL" id="GCD11351.1"/>
    </source>
</evidence>
<dbReference type="SUPFAM" id="SSF54631">
    <property type="entry name" value="CBS-domain pair"/>
    <property type="match status" value="1"/>
</dbReference>
<keyword evidence="1" id="KW-0129">CBS domain</keyword>
<keyword evidence="4" id="KW-1185">Reference proteome</keyword>
<dbReference type="InterPro" id="IPR050486">
    <property type="entry name" value="Mannose-1P_guanyltransferase"/>
</dbReference>
<dbReference type="Pfam" id="PF00571">
    <property type="entry name" value="CBS"/>
    <property type="match status" value="2"/>
</dbReference>
<proteinExistence type="predicted"/>
<comment type="caution">
    <text evidence="3">The sequence shown here is derived from an EMBL/GenBank/DDBJ whole genome shotgun (WGS) entry which is preliminary data.</text>
</comment>
<dbReference type="InterPro" id="IPR029044">
    <property type="entry name" value="Nucleotide-diphossugar_trans"/>
</dbReference>
<dbReference type="Gene3D" id="3.10.580.10">
    <property type="entry name" value="CBS-domain"/>
    <property type="match status" value="1"/>
</dbReference>
<dbReference type="EMBL" id="BHYK01000017">
    <property type="protein sequence ID" value="GCD11351.1"/>
    <property type="molecule type" value="Genomic_DNA"/>
</dbReference>
<dbReference type="OrthoDB" id="9801899at2"/>
<dbReference type="PANTHER" id="PTHR22572">
    <property type="entry name" value="SUGAR-1-PHOSPHATE GUANYL TRANSFERASE"/>
    <property type="match status" value="1"/>
</dbReference>
<dbReference type="Pfam" id="PF00483">
    <property type="entry name" value="NTP_transferase"/>
    <property type="match status" value="1"/>
</dbReference>
<accession>A0A401UPB1</accession>
<gene>
    <name evidence="3" type="ORF">Ctaglu_29740</name>
</gene>
<dbReference type="SUPFAM" id="SSF53448">
    <property type="entry name" value="Nucleotide-diphospho-sugar transferases"/>
    <property type="match status" value="1"/>
</dbReference>
<evidence type="ECO:0000259" key="2">
    <source>
        <dbReference type="PROSITE" id="PS51371"/>
    </source>
</evidence>
<dbReference type="RefSeq" id="WP_125003094.1">
    <property type="nucleotide sequence ID" value="NZ_BHYK01000017.1"/>
</dbReference>
<dbReference type="AlphaFoldDB" id="A0A401UPB1"/>
<dbReference type="InterPro" id="IPR000644">
    <property type="entry name" value="CBS_dom"/>
</dbReference>
<organism evidence="3 4">
    <name type="scientific">Clostridium tagluense</name>
    <dbReference type="NCBI Taxonomy" id="360422"/>
    <lineage>
        <taxon>Bacteria</taxon>
        <taxon>Bacillati</taxon>
        <taxon>Bacillota</taxon>
        <taxon>Clostridia</taxon>
        <taxon>Eubacteriales</taxon>
        <taxon>Clostridiaceae</taxon>
        <taxon>Clostridium</taxon>
    </lineage>
</organism>
<dbReference type="SMART" id="SM00116">
    <property type="entry name" value="CBS"/>
    <property type="match status" value="2"/>
</dbReference>
<feature type="domain" description="CBS" evidence="2">
    <location>
        <begin position="1"/>
        <end position="62"/>
    </location>
</feature>
<feature type="domain" description="CBS" evidence="2">
    <location>
        <begin position="67"/>
        <end position="123"/>
    </location>
</feature>
<name>A0A401UPB1_9CLOT</name>
<dbReference type="InterPro" id="IPR046342">
    <property type="entry name" value="CBS_dom_sf"/>
</dbReference>
<protein>
    <submittedName>
        <fullName evidence="3">Alcohol dehydrogenase</fullName>
    </submittedName>
</protein>
<dbReference type="Proteomes" id="UP000287872">
    <property type="component" value="Unassembled WGS sequence"/>
</dbReference>
<reference evidence="3 4" key="1">
    <citation type="submission" date="2018-11" db="EMBL/GenBank/DDBJ databases">
        <title>Genome sequencing and assembly of Clostridium tagluense strain A121.</title>
        <authorList>
            <person name="Murakami T."/>
            <person name="Segawa T."/>
            <person name="Shcherbakova V.A."/>
            <person name="Mori H."/>
            <person name="Yoshimura Y."/>
        </authorList>
    </citation>
    <scope>NUCLEOTIDE SEQUENCE [LARGE SCALE GENOMIC DNA]</scope>
    <source>
        <strain evidence="3 4">A121</strain>
    </source>
</reference>
<evidence type="ECO:0000313" key="4">
    <source>
        <dbReference type="Proteomes" id="UP000287872"/>
    </source>
</evidence>
<sequence>MKFSIDKYCIGASSTIKEAMVVIDKNLTGGALVVNENNELVGTITDGDIRRAILKEASINDSIENTYFKNFKFVTEEHSKKKAKEYMLSNKIRQVPVIDKDKKLIDLYFLDDIISYEKKDNYVFILAGGLGTRLRPLTETVPKPMLTVGDKPILELIIEQFKEYGFRNFIISLNYKGEIIEDYFKNGSEFGVKIEYIKETKKLGTAGSIALVKEKFTKPFIVINGDILTGIDFEKFLNHHIKNNFNITVGVRNYEINVPYGVLVTDNMLIESLEEKPTYKFHINGGVYVVNPEIVKYIKEDEVYNMTDLIEDAMNNDYTSGIYEITEYWKDIGQIEDYRKANTDIHKFFKI</sequence>
<dbReference type="Gene3D" id="3.90.550.10">
    <property type="entry name" value="Spore Coat Polysaccharide Biosynthesis Protein SpsA, Chain A"/>
    <property type="match status" value="1"/>
</dbReference>
<evidence type="ECO:0000256" key="1">
    <source>
        <dbReference type="PROSITE-ProRule" id="PRU00703"/>
    </source>
</evidence>